<dbReference type="PROSITE" id="PS00616">
    <property type="entry name" value="HIS_ACID_PHOSPHAT_1"/>
    <property type="match status" value="1"/>
</dbReference>
<dbReference type="Gene3D" id="3.40.50.1240">
    <property type="entry name" value="Phosphoglycerate mutase-like"/>
    <property type="match status" value="1"/>
</dbReference>
<comment type="caution">
    <text evidence="5">The sequence shown here is derived from an EMBL/GenBank/DDBJ whole genome shotgun (WGS) entry which is preliminary data.</text>
</comment>
<evidence type="ECO:0008006" key="8">
    <source>
        <dbReference type="Google" id="ProtNLM"/>
    </source>
</evidence>
<keyword evidence="3" id="KW-1133">Transmembrane helix</keyword>
<proteinExistence type="inferred from homology"/>
<evidence type="ECO:0000313" key="5">
    <source>
        <dbReference type="EMBL" id="CAB3245297.1"/>
    </source>
</evidence>
<dbReference type="CDD" id="cd07061">
    <property type="entry name" value="HP_HAP_like"/>
    <property type="match status" value="1"/>
</dbReference>
<reference evidence="6 7" key="1">
    <citation type="submission" date="2020-04" db="EMBL/GenBank/DDBJ databases">
        <authorList>
            <person name="Wallbank WR R."/>
            <person name="Pardo Diaz C."/>
            <person name="Kozak K."/>
            <person name="Martin S."/>
            <person name="Jiggins C."/>
            <person name="Moest M."/>
            <person name="Warren A I."/>
            <person name="Byers J.R.P. K."/>
            <person name="Montejo-Kovacevich G."/>
            <person name="Yen C E."/>
        </authorList>
    </citation>
    <scope>NUCLEOTIDE SEQUENCE [LARGE SCALE GENOMIC DNA]</scope>
</reference>
<dbReference type="SUPFAM" id="SSF53254">
    <property type="entry name" value="Phosphoglycerate mutase-like"/>
    <property type="match status" value="1"/>
</dbReference>
<dbReference type="PANTHER" id="PTHR11567">
    <property type="entry name" value="ACID PHOSPHATASE-RELATED"/>
    <property type="match status" value="1"/>
</dbReference>
<dbReference type="EMBL" id="CADEBC010000524">
    <property type="protein sequence ID" value="CAB3245297.1"/>
    <property type="molecule type" value="Genomic_DNA"/>
</dbReference>
<comment type="similarity">
    <text evidence="2">Belongs to the histidine acid phosphatase family.</text>
</comment>
<dbReference type="InterPro" id="IPR033379">
    <property type="entry name" value="Acid_Pase_AS"/>
</dbReference>
<protein>
    <recommendedName>
        <fullName evidence="8">Acid phosphatase</fullName>
    </recommendedName>
</protein>
<dbReference type="InterPro" id="IPR050645">
    <property type="entry name" value="Histidine_acid_phosphatase"/>
</dbReference>
<evidence type="ECO:0000256" key="1">
    <source>
        <dbReference type="ARBA" id="ARBA00000032"/>
    </source>
</evidence>
<sequence length="401" mass="46773">MEYDNDENTWRRPSIPKVERTTCQQIPKRSTSVAVVVLGLAVLSCLLGYCVLSETLPHESKTLRLVIILFRHGARTPVKTYNSDPYKNYQWPDGFGSLTNVGKLQLYELGKKFRSYYTNFILEDYYEKDVFIRSSDRSRCLMSAYTFLAGLFPPTERQMWHPEMQWQPIPVHALPRELDNIVSSTKPCKVWSEMYKEQLAAHDADPKFTELFDYLTKHTNQTLRSILDTDFLYSTLLTEQEAGLKLPDWTKTVFPSKMRTPFMLSLATLSYNESLQRFQIGPLLKEIRQYFDETAVHSNVDRTLYIYSGHDTTIVSLWRALGFEELIEPEYGASVVLELHEDVENESFFVKTFYRNNSKIEEPIELKPKFCDDPCTYTRFKDHVSKLIPDDWEAECGNTRS</sequence>
<dbReference type="Pfam" id="PF00328">
    <property type="entry name" value="His_Phos_2"/>
    <property type="match status" value="1"/>
</dbReference>
<accession>A0A8S1AHA0</accession>
<evidence type="ECO:0000313" key="4">
    <source>
        <dbReference type="EMBL" id="CAB3220935.1"/>
    </source>
</evidence>
<keyword evidence="3" id="KW-0472">Membrane</keyword>
<evidence type="ECO:0000313" key="7">
    <source>
        <dbReference type="Proteomes" id="UP000494256"/>
    </source>
</evidence>
<dbReference type="InterPro" id="IPR029033">
    <property type="entry name" value="His_PPase_superfam"/>
</dbReference>
<dbReference type="OrthoDB" id="258392at2759"/>
<dbReference type="GO" id="GO:0003993">
    <property type="term" value="F:acid phosphatase activity"/>
    <property type="evidence" value="ECO:0007669"/>
    <property type="project" value="UniProtKB-EC"/>
</dbReference>
<dbReference type="EMBL" id="CADEBD010000042">
    <property type="protein sequence ID" value="CAB3220935.1"/>
    <property type="molecule type" value="Genomic_DNA"/>
</dbReference>
<dbReference type="Proteomes" id="UP000494256">
    <property type="component" value="Unassembled WGS sequence"/>
</dbReference>
<keyword evidence="3" id="KW-0812">Transmembrane</keyword>
<dbReference type="InterPro" id="IPR000560">
    <property type="entry name" value="His_Pase_clade-2"/>
</dbReference>
<dbReference type="PANTHER" id="PTHR11567:SF19">
    <property type="entry name" value="GH19849P"/>
    <property type="match status" value="1"/>
</dbReference>
<dbReference type="PROSITE" id="PS00778">
    <property type="entry name" value="HIS_ACID_PHOSPHAT_2"/>
    <property type="match status" value="1"/>
</dbReference>
<dbReference type="Proteomes" id="UP000494106">
    <property type="component" value="Unassembled WGS sequence"/>
</dbReference>
<name>A0A8S1AHA0_ARCPL</name>
<dbReference type="AlphaFoldDB" id="A0A8S1AHA0"/>
<evidence type="ECO:0000256" key="3">
    <source>
        <dbReference type="SAM" id="Phobius"/>
    </source>
</evidence>
<gene>
    <name evidence="5" type="ORF">APLA_LOCUS10367</name>
    <name evidence="4" type="ORF">APLA_LOCUS554</name>
</gene>
<organism evidence="5 6">
    <name type="scientific">Arctia plantaginis</name>
    <name type="common">Wood tiger moth</name>
    <name type="synonym">Phalaena plantaginis</name>
    <dbReference type="NCBI Taxonomy" id="874455"/>
    <lineage>
        <taxon>Eukaryota</taxon>
        <taxon>Metazoa</taxon>
        <taxon>Ecdysozoa</taxon>
        <taxon>Arthropoda</taxon>
        <taxon>Hexapoda</taxon>
        <taxon>Insecta</taxon>
        <taxon>Pterygota</taxon>
        <taxon>Neoptera</taxon>
        <taxon>Endopterygota</taxon>
        <taxon>Lepidoptera</taxon>
        <taxon>Glossata</taxon>
        <taxon>Ditrysia</taxon>
        <taxon>Noctuoidea</taxon>
        <taxon>Erebidae</taxon>
        <taxon>Arctiinae</taxon>
        <taxon>Arctia</taxon>
    </lineage>
</organism>
<evidence type="ECO:0000313" key="6">
    <source>
        <dbReference type="Proteomes" id="UP000494106"/>
    </source>
</evidence>
<keyword evidence="6" id="KW-1185">Reference proteome</keyword>
<comment type="catalytic activity">
    <reaction evidence="1">
        <text>a phosphate monoester + H2O = an alcohol + phosphate</text>
        <dbReference type="Rhea" id="RHEA:15017"/>
        <dbReference type="ChEBI" id="CHEBI:15377"/>
        <dbReference type="ChEBI" id="CHEBI:30879"/>
        <dbReference type="ChEBI" id="CHEBI:43474"/>
        <dbReference type="ChEBI" id="CHEBI:67140"/>
        <dbReference type="EC" id="3.1.3.2"/>
    </reaction>
</comment>
<evidence type="ECO:0000256" key="2">
    <source>
        <dbReference type="ARBA" id="ARBA00005375"/>
    </source>
</evidence>
<feature type="transmembrane region" description="Helical" evidence="3">
    <location>
        <begin position="33"/>
        <end position="52"/>
    </location>
</feature>